<organism evidence="1">
    <name type="scientific">uncultured Friedmanniella sp</name>
    <dbReference type="NCBI Taxonomy" id="335381"/>
    <lineage>
        <taxon>Bacteria</taxon>
        <taxon>Bacillati</taxon>
        <taxon>Actinomycetota</taxon>
        <taxon>Actinomycetes</taxon>
        <taxon>Propionibacteriales</taxon>
        <taxon>Nocardioidaceae</taxon>
        <taxon>Friedmanniella</taxon>
        <taxon>environmental samples</taxon>
    </lineage>
</organism>
<gene>
    <name evidence="1" type="ORF">AVDCRST_MAG48-3033</name>
</gene>
<protein>
    <submittedName>
        <fullName evidence="1">Ribose ABC transporter, periplasmic ribose-binding protein RbsB</fullName>
    </submittedName>
</protein>
<reference evidence="1" key="1">
    <citation type="submission" date="2020-02" db="EMBL/GenBank/DDBJ databases">
        <authorList>
            <person name="Meier V. D."/>
        </authorList>
    </citation>
    <scope>NUCLEOTIDE SEQUENCE</scope>
    <source>
        <strain evidence="1">AVDCRST_MAG48</strain>
    </source>
</reference>
<name>A0A6J4LD04_9ACTN</name>
<proteinExistence type="predicted"/>
<dbReference type="AlphaFoldDB" id="A0A6J4LD04"/>
<dbReference type="EMBL" id="CADCTS010000431">
    <property type="protein sequence ID" value="CAA9328848.1"/>
    <property type="molecule type" value="Genomic_DNA"/>
</dbReference>
<sequence length="48" mass="5090">MEVPERIVLNAPVVTKDDVEQYLPLGFESLAGGTSSRHGGGPRPAEVL</sequence>
<evidence type="ECO:0000313" key="1">
    <source>
        <dbReference type="EMBL" id="CAA9328848.1"/>
    </source>
</evidence>
<accession>A0A6J4LD04</accession>